<dbReference type="EMBL" id="JAMOIM010000034">
    <property type="protein sequence ID" value="MCW6511858.1"/>
    <property type="molecule type" value="Genomic_DNA"/>
</dbReference>
<comment type="caution">
    <text evidence="2">The sequence shown here is derived from an EMBL/GenBank/DDBJ whole genome shotgun (WGS) entry which is preliminary data.</text>
</comment>
<dbReference type="PANTHER" id="PTHR45737:SF6">
    <property type="entry name" value="VON WILLEBRAND FACTOR A DOMAIN-CONTAINING PROTEIN 5A"/>
    <property type="match status" value="1"/>
</dbReference>
<sequence>MSMHNRPDDDPLSRFRDGVVCKGSGLPIPLTATRFHVTLQGHVAAVETWRTFRNGEFESIEATLTMPMPVRAVLYDLEATVNGRTLKGICQPREAARQTYEDAIDEGWLAVLHEEVLRGIHQLSLAHLAPGAEVVIRAWWAALLVPNGPRRVMLRIPLTVGDVYGRSPLRASDRLSNGGPNGMAPLSISAGDKTVWLGETALQVGEIEVPLNRPIDLSMEAPSRSNSAGRAADGRSIALSIVAEPESDHAIAAAILVDRSGSMAERCSADAATTKHGSVVAGLRSVSGHLRSADQIDLFEFNQACQALGKATTASGFEELLWHLGGPEGGTEIGGALQEAIDRSPAMDVLIVTDGKSYAPDAMALARTGRRFSVVLIGEDSLEAGIGHLAALTGGSLVVARGSDVAGAVASAIAALRTKHEEAEMIEGPLDRLIAVRDGLRITAEWRLPVETDLPALEAVAALATTLALPRLPEAQATALSVAEGLAGPLTSLVLVDRDGARQSGLLVTRKIDLPAPAASSPRLTGVALGHSYDGDSMMMMRREPPIPTGLSRMVHRVSHAASQWLERSPISRRPSSPWPQVPADLWDAAGPQLVDGDLSGLPPDMADQVQRLAARATLKRVARILGLSPVVLVLGILARRDATGSRTAERVARRIFAPLNDDVVARTLATLPI</sequence>
<dbReference type="Pfam" id="PF08487">
    <property type="entry name" value="VIT"/>
    <property type="match status" value="1"/>
</dbReference>
<proteinExistence type="predicted"/>
<dbReference type="InterPro" id="IPR013694">
    <property type="entry name" value="VIT"/>
</dbReference>
<dbReference type="AlphaFoldDB" id="A0AA41Z7E0"/>
<accession>A0AA41Z7E0</accession>
<organism evidence="2 3">
    <name type="scientific">Lichenifustis flavocetrariae</name>
    <dbReference type="NCBI Taxonomy" id="2949735"/>
    <lineage>
        <taxon>Bacteria</taxon>
        <taxon>Pseudomonadati</taxon>
        <taxon>Pseudomonadota</taxon>
        <taxon>Alphaproteobacteria</taxon>
        <taxon>Hyphomicrobiales</taxon>
        <taxon>Lichenihabitantaceae</taxon>
        <taxon>Lichenifustis</taxon>
    </lineage>
</organism>
<name>A0AA41Z7E0_9HYPH</name>
<feature type="domain" description="VIT" evidence="1">
    <location>
        <begin position="14"/>
        <end position="142"/>
    </location>
</feature>
<dbReference type="CDD" id="cd00198">
    <property type="entry name" value="vWFA"/>
    <property type="match status" value="1"/>
</dbReference>
<dbReference type="Gene3D" id="3.40.50.410">
    <property type="entry name" value="von Willebrand factor, type A domain"/>
    <property type="match status" value="1"/>
</dbReference>
<evidence type="ECO:0000259" key="1">
    <source>
        <dbReference type="PROSITE" id="PS51468"/>
    </source>
</evidence>
<dbReference type="PANTHER" id="PTHR45737">
    <property type="entry name" value="VON WILLEBRAND FACTOR A DOMAIN-CONTAINING PROTEIN 5A"/>
    <property type="match status" value="1"/>
</dbReference>
<evidence type="ECO:0000313" key="2">
    <source>
        <dbReference type="EMBL" id="MCW6511858.1"/>
    </source>
</evidence>
<dbReference type="Pfam" id="PF13519">
    <property type="entry name" value="VWA_2"/>
    <property type="match status" value="1"/>
</dbReference>
<dbReference type="Proteomes" id="UP001165667">
    <property type="component" value="Unassembled WGS sequence"/>
</dbReference>
<dbReference type="RefSeq" id="WP_282588237.1">
    <property type="nucleotide sequence ID" value="NZ_JAMOIM010000034.1"/>
</dbReference>
<dbReference type="InterPro" id="IPR002035">
    <property type="entry name" value="VWF_A"/>
</dbReference>
<dbReference type="SUPFAM" id="SSF53300">
    <property type="entry name" value="vWA-like"/>
    <property type="match status" value="1"/>
</dbReference>
<dbReference type="PROSITE" id="PS51468">
    <property type="entry name" value="VIT"/>
    <property type="match status" value="1"/>
</dbReference>
<reference evidence="2" key="1">
    <citation type="submission" date="2022-05" db="EMBL/GenBank/DDBJ databases">
        <authorList>
            <person name="Pankratov T."/>
        </authorList>
    </citation>
    <scope>NUCLEOTIDE SEQUENCE</scope>
    <source>
        <strain evidence="2">BP6-180914</strain>
    </source>
</reference>
<keyword evidence="3" id="KW-1185">Reference proteome</keyword>
<protein>
    <recommendedName>
        <fullName evidence="1">VIT domain-containing protein</fullName>
    </recommendedName>
</protein>
<evidence type="ECO:0000313" key="3">
    <source>
        <dbReference type="Proteomes" id="UP001165667"/>
    </source>
</evidence>
<gene>
    <name evidence="2" type="ORF">M8523_28265</name>
</gene>
<dbReference type="InterPro" id="IPR036465">
    <property type="entry name" value="vWFA_dom_sf"/>
</dbReference>